<dbReference type="AlphaFoldDB" id="A0A932M0U9"/>
<organism evidence="2 3">
    <name type="scientific">Tectimicrobiota bacterium</name>
    <dbReference type="NCBI Taxonomy" id="2528274"/>
    <lineage>
        <taxon>Bacteria</taxon>
        <taxon>Pseudomonadati</taxon>
        <taxon>Nitrospinota/Tectimicrobiota group</taxon>
        <taxon>Candidatus Tectimicrobiota</taxon>
    </lineage>
</organism>
<dbReference type="InterPro" id="IPR007372">
    <property type="entry name" value="Lipid/polyisoprenoid-bd_YceI"/>
</dbReference>
<dbReference type="Gene3D" id="2.40.128.110">
    <property type="entry name" value="Lipid/polyisoprenoid-binding, YceI-like"/>
    <property type="match status" value="1"/>
</dbReference>
<evidence type="ECO:0000259" key="1">
    <source>
        <dbReference type="SMART" id="SM00867"/>
    </source>
</evidence>
<proteinExistence type="predicted"/>
<dbReference type="InterPro" id="IPR036761">
    <property type="entry name" value="TTHA0802/YceI-like_sf"/>
</dbReference>
<dbReference type="PANTHER" id="PTHR34406:SF1">
    <property type="entry name" value="PROTEIN YCEI"/>
    <property type="match status" value="1"/>
</dbReference>
<dbReference type="PANTHER" id="PTHR34406">
    <property type="entry name" value="PROTEIN YCEI"/>
    <property type="match status" value="1"/>
</dbReference>
<dbReference type="Pfam" id="PF04264">
    <property type="entry name" value="YceI"/>
    <property type="match status" value="1"/>
</dbReference>
<accession>A0A932M0U9</accession>
<feature type="domain" description="Lipid/polyisoprenoid-binding YceI-like" evidence="1">
    <location>
        <begin position="2"/>
        <end position="179"/>
    </location>
</feature>
<gene>
    <name evidence="2" type="ORF">HYY65_07825</name>
</gene>
<reference evidence="2" key="1">
    <citation type="submission" date="2020-07" db="EMBL/GenBank/DDBJ databases">
        <title>Huge and variable diversity of episymbiotic CPR bacteria and DPANN archaea in groundwater ecosystems.</title>
        <authorList>
            <person name="He C.Y."/>
            <person name="Keren R."/>
            <person name="Whittaker M."/>
            <person name="Farag I.F."/>
            <person name="Doudna J."/>
            <person name="Cate J.H.D."/>
            <person name="Banfield J.F."/>
        </authorList>
    </citation>
    <scope>NUCLEOTIDE SEQUENCE</scope>
    <source>
        <strain evidence="2">NC_groundwater_717_Ag_S-0.2um_59_8</strain>
    </source>
</reference>
<dbReference type="EMBL" id="JACPSX010000148">
    <property type="protein sequence ID" value="MBI3014949.1"/>
    <property type="molecule type" value="Genomic_DNA"/>
</dbReference>
<name>A0A932M0U9_UNCTE</name>
<protein>
    <submittedName>
        <fullName evidence="2">YceI family protein</fullName>
    </submittedName>
</protein>
<dbReference type="SMART" id="SM00867">
    <property type="entry name" value="YceI"/>
    <property type="match status" value="1"/>
</dbReference>
<dbReference type="Proteomes" id="UP000741360">
    <property type="component" value="Unassembled WGS sequence"/>
</dbReference>
<comment type="caution">
    <text evidence="2">The sequence shown here is derived from an EMBL/GenBank/DDBJ whole genome shotgun (WGS) entry which is preliminary data.</text>
</comment>
<sequence length="182" mass="20556">MRWEFEPGHSAAEFCCRHMMVTWIRGHFKNVRGSLEFDPQAPDKSSVRAEMDGAAVWTGEKDRDEHLRAAAFLDAGIYPKITFESKSVDVLTAHEWRVNGDLTLRGVTRPVTLKTQYLGQWETPYWEGGADRGPVIRAGFCATTVINRHDFGVSWNALMDRGGVVVGDEVYITLDIEALRKK</sequence>
<dbReference type="SUPFAM" id="SSF101874">
    <property type="entry name" value="YceI-like"/>
    <property type="match status" value="1"/>
</dbReference>
<evidence type="ECO:0000313" key="3">
    <source>
        <dbReference type="Proteomes" id="UP000741360"/>
    </source>
</evidence>
<evidence type="ECO:0000313" key="2">
    <source>
        <dbReference type="EMBL" id="MBI3014949.1"/>
    </source>
</evidence>